<dbReference type="Proteomes" id="UP000430692">
    <property type="component" value="Unassembled WGS sequence"/>
</dbReference>
<evidence type="ECO:0000313" key="1">
    <source>
        <dbReference type="EMBL" id="MXQ54160.1"/>
    </source>
</evidence>
<organism evidence="1 2">
    <name type="scientific">Shimazuella alba</name>
    <dbReference type="NCBI Taxonomy" id="2690964"/>
    <lineage>
        <taxon>Bacteria</taxon>
        <taxon>Bacillati</taxon>
        <taxon>Bacillota</taxon>
        <taxon>Bacilli</taxon>
        <taxon>Bacillales</taxon>
        <taxon>Thermoactinomycetaceae</taxon>
        <taxon>Shimazuella</taxon>
    </lineage>
</organism>
<gene>
    <name evidence="1" type="ORF">GSM42_10625</name>
</gene>
<name>A0A6I4VWB1_9BACL</name>
<proteinExistence type="predicted"/>
<evidence type="ECO:0000313" key="2">
    <source>
        <dbReference type="Proteomes" id="UP000430692"/>
    </source>
</evidence>
<keyword evidence="2" id="KW-1185">Reference proteome</keyword>
<dbReference type="AlphaFoldDB" id="A0A6I4VWB1"/>
<accession>A0A6I4VWB1</accession>
<dbReference type="RefSeq" id="WP_160801517.1">
    <property type="nucleotide sequence ID" value="NZ_WUUL01000006.1"/>
</dbReference>
<comment type="caution">
    <text evidence="1">The sequence shown here is derived from an EMBL/GenBank/DDBJ whole genome shotgun (WGS) entry which is preliminary data.</text>
</comment>
<dbReference type="EMBL" id="WUUL01000006">
    <property type="protein sequence ID" value="MXQ54160.1"/>
    <property type="molecule type" value="Genomic_DNA"/>
</dbReference>
<sequence>MVLAGGFAFLLIAGGCSFSKDVPCGCLPPKKQEQQDKALGLWEVVWSKGEDISWERDEFG</sequence>
<reference evidence="1 2" key="1">
    <citation type="submission" date="2019-12" db="EMBL/GenBank/DDBJ databases">
        <title>Whole-genome analyses of novel actinobacteria.</title>
        <authorList>
            <person name="Sahin N."/>
            <person name="Saygin H."/>
        </authorList>
    </citation>
    <scope>NUCLEOTIDE SEQUENCE [LARGE SCALE GENOMIC DNA]</scope>
    <source>
        <strain evidence="1 2">KC615</strain>
    </source>
</reference>
<protein>
    <submittedName>
        <fullName evidence="1">Uncharacterized protein</fullName>
    </submittedName>
</protein>